<comment type="caution">
    <text evidence="9">The sequence shown here is derived from an EMBL/GenBank/DDBJ whole genome shotgun (WGS) entry which is preliminary data.</text>
</comment>
<evidence type="ECO:0000313" key="10">
    <source>
        <dbReference type="Proteomes" id="UP001519287"/>
    </source>
</evidence>
<dbReference type="InterPro" id="IPR023827">
    <property type="entry name" value="Peptidase_S8_Asp-AS"/>
</dbReference>
<reference evidence="9 10" key="1">
    <citation type="submission" date="2021-03" db="EMBL/GenBank/DDBJ databases">
        <title>Genomic Encyclopedia of Type Strains, Phase IV (KMG-IV): sequencing the most valuable type-strain genomes for metagenomic binning, comparative biology and taxonomic classification.</title>
        <authorList>
            <person name="Goeker M."/>
        </authorList>
    </citation>
    <scope>NUCLEOTIDE SEQUENCE [LARGE SCALE GENOMIC DNA]</scope>
    <source>
        <strain evidence="9 10">DSM 26048</strain>
    </source>
</reference>
<dbReference type="PROSITE" id="PS00138">
    <property type="entry name" value="SUBTILASE_SER"/>
    <property type="match status" value="1"/>
</dbReference>
<dbReference type="RefSeq" id="WP_209973754.1">
    <property type="nucleotide sequence ID" value="NZ_JAGGLB010000014.1"/>
</dbReference>
<keyword evidence="7" id="KW-0732">Signal</keyword>
<proteinExistence type="inferred from homology"/>
<dbReference type="Gene3D" id="2.60.120.380">
    <property type="match status" value="3"/>
</dbReference>
<feature type="active site" description="Charge relay system" evidence="5">
    <location>
        <position position="102"/>
    </location>
</feature>
<evidence type="ECO:0000256" key="4">
    <source>
        <dbReference type="ARBA" id="ARBA00022825"/>
    </source>
</evidence>
<feature type="domain" description="SLH" evidence="8">
    <location>
        <begin position="727"/>
        <end position="790"/>
    </location>
</feature>
<evidence type="ECO:0000256" key="7">
    <source>
        <dbReference type="SAM" id="SignalP"/>
    </source>
</evidence>
<keyword evidence="10" id="KW-1185">Reference proteome</keyword>
<protein>
    <recommendedName>
        <fullName evidence="8">SLH domain-containing protein</fullName>
    </recommendedName>
</protein>
<evidence type="ECO:0000256" key="2">
    <source>
        <dbReference type="ARBA" id="ARBA00022670"/>
    </source>
</evidence>
<dbReference type="InterPro" id="IPR000209">
    <property type="entry name" value="Peptidase_S8/S53_dom"/>
</dbReference>
<dbReference type="InterPro" id="IPR022398">
    <property type="entry name" value="Peptidase_S8_His-AS"/>
</dbReference>
<evidence type="ECO:0000259" key="8">
    <source>
        <dbReference type="PROSITE" id="PS51272"/>
    </source>
</evidence>
<dbReference type="InterPro" id="IPR036852">
    <property type="entry name" value="Peptidase_S8/S53_dom_sf"/>
</dbReference>
<feature type="active site" description="Charge relay system" evidence="5">
    <location>
        <position position="254"/>
    </location>
</feature>
<organism evidence="9 10">
    <name type="scientific">Paenibacillus eucommiae</name>
    <dbReference type="NCBI Taxonomy" id="1355755"/>
    <lineage>
        <taxon>Bacteria</taxon>
        <taxon>Bacillati</taxon>
        <taxon>Bacillota</taxon>
        <taxon>Bacilli</taxon>
        <taxon>Bacillales</taxon>
        <taxon>Paenibacillaceae</taxon>
        <taxon>Paenibacillus</taxon>
    </lineage>
</organism>
<dbReference type="PANTHER" id="PTHR43399:SF4">
    <property type="entry name" value="CELL WALL-ASSOCIATED PROTEASE"/>
    <property type="match status" value="1"/>
</dbReference>
<keyword evidence="4 5" id="KW-0720">Serine protease</keyword>
<evidence type="ECO:0000256" key="6">
    <source>
        <dbReference type="RuleBase" id="RU003355"/>
    </source>
</evidence>
<keyword evidence="3 5" id="KW-0378">Hydrolase</keyword>
<evidence type="ECO:0000256" key="5">
    <source>
        <dbReference type="PROSITE-ProRule" id="PRU01240"/>
    </source>
</evidence>
<dbReference type="Pfam" id="PF00082">
    <property type="entry name" value="Peptidase_S8"/>
    <property type="match status" value="1"/>
</dbReference>
<feature type="active site" description="Charge relay system" evidence="5">
    <location>
        <position position="69"/>
    </location>
</feature>
<dbReference type="PRINTS" id="PR00723">
    <property type="entry name" value="SUBTILISIN"/>
</dbReference>
<feature type="chain" id="PRO_5047094043" description="SLH domain-containing protein" evidence="7">
    <location>
        <begin position="29"/>
        <end position="843"/>
    </location>
</feature>
<dbReference type="EMBL" id="JAGGLB010000014">
    <property type="protein sequence ID" value="MBP1992608.1"/>
    <property type="molecule type" value="Genomic_DNA"/>
</dbReference>
<dbReference type="PROSITE" id="PS00136">
    <property type="entry name" value="SUBTILASE_ASP"/>
    <property type="match status" value="1"/>
</dbReference>
<keyword evidence="2 5" id="KW-0645">Protease</keyword>
<accession>A0ABS4IYK5</accession>
<sequence>MKHIKNLLLAAIILLLMEFAGVSSYADAAIPASTDPMRVKQSYLDLIHIDKAWAAAGDSKKSVVVAVVDTGVDLTHPDLVGNFVAGINLINSGAKPLDDNGHGTNVAGVIAASMNNDKGIAGIAPNVKIMPIKALESDGSGGESKLGEGIRYAVDHGADIVVLSLGLNKNPIELAATVQYAEDHNVLLVAAVGNEGNSVKYPAAYPSVLAVGGVTSAKLADERSNFGSEIDLVAPWDVFTTKLGGGYEYKDGTSMSAPQVAGVAALLLSKYPQMTAIQLRSHLLQTTEKLNASGWNPQTGYGFLRADLALTMPVSDDRFEPNDRKEQAAKIPVQSLIHATLSSGKDQDWYTLESPYDGTVDITIRSTDQSNITLRTNSGIAGKEAAYTLGKGNKITLFVKKGTTSLQLQPADLLRKTPAAYSMLSEFHIYRDPFEDNDKQFKAFVLPGRTQTIRGTFHQKDDQDWFQLSLEQSGTMRIKVSVDTARIDPVILFQKKGEKSITIDEVGEGATEITSEMSVLPGEYYIRISNIKDYTNAVTGEYTLSIEFSPKLLDPNEPNDKPYQATYLGWFSDYKGVFHNNEDVDWFEFRIDKESLVQMSFRDIPTSRRLGVALYDSSLKELAAYKNKSGQSSIRVDQKLAAGTYYLKLKPDRFFVNQMYHLQIGVYSLKSGYIDINEHWASDAIVELTSKGWISGYGNFRFAPDRSITRAEAATVLVKALNLTKQRELSYTDLGPKHWSYPYIAKAEQAGLVEGYPDGSFQPDRVLTRMEMVSMLARSMNMKGTQSGNSPFIDVKEDYWGISVLKQMRSEGWINGYKDGSFQPEKHATRAEFVTMLQKVLNR</sequence>
<evidence type="ECO:0000256" key="1">
    <source>
        <dbReference type="ARBA" id="ARBA00011073"/>
    </source>
</evidence>
<feature type="domain" description="SLH" evidence="8">
    <location>
        <begin position="668"/>
        <end position="726"/>
    </location>
</feature>
<dbReference type="SUPFAM" id="SSF52743">
    <property type="entry name" value="Subtilisin-like"/>
    <property type="match status" value="1"/>
</dbReference>
<dbReference type="PANTHER" id="PTHR43399">
    <property type="entry name" value="SUBTILISIN-RELATED"/>
    <property type="match status" value="1"/>
</dbReference>
<dbReference type="PROSITE" id="PS00137">
    <property type="entry name" value="SUBTILASE_HIS"/>
    <property type="match status" value="1"/>
</dbReference>
<dbReference type="PROSITE" id="PS51272">
    <property type="entry name" value="SLH"/>
    <property type="match status" value="3"/>
</dbReference>
<dbReference type="InterPro" id="IPR015500">
    <property type="entry name" value="Peptidase_S8_subtilisin-rel"/>
</dbReference>
<comment type="similarity">
    <text evidence="1 5 6">Belongs to the peptidase S8 family.</text>
</comment>
<feature type="signal peptide" evidence="7">
    <location>
        <begin position="1"/>
        <end position="28"/>
    </location>
</feature>
<dbReference type="InterPro" id="IPR051048">
    <property type="entry name" value="Peptidase_S8/S53_subtilisin"/>
</dbReference>
<dbReference type="InterPro" id="IPR001119">
    <property type="entry name" value="SLH_dom"/>
</dbReference>
<name>A0ABS4IYK5_9BACL</name>
<dbReference type="Gene3D" id="3.40.50.200">
    <property type="entry name" value="Peptidase S8/S53 domain"/>
    <property type="match status" value="1"/>
</dbReference>
<dbReference type="Pfam" id="PF00395">
    <property type="entry name" value="SLH"/>
    <property type="match status" value="3"/>
</dbReference>
<dbReference type="SUPFAM" id="SSF89260">
    <property type="entry name" value="Collagen-binding domain"/>
    <property type="match status" value="3"/>
</dbReference>
<evidence type="ECO:0000313" key="9">
    <source>
        <dbReference type="EMBL" id="MBP1992608.1"/>
    </source>
</evidence>
<dbReference type="InterPro" id="IPR023828">
    <property type="entry name" value="Peptidase_S8_Ser-AS"/>
</dbReference>
<dbReference type="PROSITE" id="PS51892">
    <property type="entry name" value="SUBTILASE"/>
    <property type="match status" value="1"/>
</dbReference>
<gene>
    <name evidence="9" type="ORF">J2Z66_004217</name>
</gene>
<dbReference type="Proteomes" id="UP001519287">
    <property type="component" value="Unassembled WGS sequence"/>
</dbReference>
<evidence type="ECO:0000256" key="3">
    <source>
        <dbReference type="ARBA" id="ARBA00022801"/>
    </source>
</evidence>
<feature type="domain" description="SLH" evidence="8">
    <location>
        <begin position="791"/>
        <end position="843"/>
    </location>
</feature>